<protein>
    <submittedName>
        <fullName evidence="1">Uncharacterized protein</fullName>
    </submittedName>
</protein>
<name>A0A9P4Q0W3_9PEZI</name>
<dbReference type="OrthoDB" id="4504314at2759"/>
<evidence type="ECO:0000313" key="1">
    <source>
        <dbReference type="EMBL" id="KAF2717684.1"/>
    </source>
</evidence>
<organism evidence="1 2">
    <name type="scientific">Polychaeton citri CBS 116435</name>
    <dbReference type="NCBI Taxonomy" id="1314669"/>
    <lineage>
        <taxon>Eukaryota</taxon>
        <taxon>Fungi</taxon>
        <taxon>Dikarya</taxon>
        <taxon>Ascomycota</taxon>
        <taxon>Pezizomycotina</taxon>
        <taxon>Dothideomycetes</taxon>
        <taxon>Dothideomycetidae</taxon>
        <taxon>Capnodiales</taxon>
        <taxon>Capnodiaceae</taxon>
        <taxon>Polychaeton</taxon>
    </lineage>
</organism>
<evidence type="ECO:0000313" key="2">
    <source>
        <dbReference type="Proteomes" id="UP000799441"/>
    </source>
</evidence>
<proteinExistence type="predicted"/>
<comment type="caution">
    <text evidence="1">The sequence shown here is derived from an EMBL/GenBank/DDBJ whole genome shotgun (WGS) entry which is preliminary data.</text>
</comment>
<keyword evidence="2" id="KW-1185">Reference proteome</keyword>
<dbReference type="EMBL" id="MU003838">
    <property type="protein sequence ID" value="KAF2717684.1"/>
    <property type="molecule type" value="Genomic_DNA"/>
</dbReference>
<gene>
    <name evidence="1" type="ORF">K431DRAFT_149989</name>
</gene>
<dbReference type="Proteomes" id="UP000799441">
    <property type="component" value="Unassembled WGS sequence"/>
</dbReference>
<reference evidence="1" key="1">
    <citation type="journal article" date="2020" name="Stud. Mycol.">
        <title>101 Dothideomycetes genomes: a test case for predicting lifestyles and emergence of pathogens.</title>
        <authorList>
            <person name="Haridas S."/>
            <person name="Albert R."/>
            <person name="Binder M."/>
            <person name="Bloem J."/>
            <person name="Labutti K."/>
            <person name="Salamov A."/>
            <person name="Andreopoulos B."/>
            <person name="Baker S."/>
            <person name="Barry K."/>
            <person name="Bills G."/>
            <person name="Bluhm B."/>
            <person name="Cannon C."/>
            <person name="Castanera R."/>
            <person name="Culley D."/>
            <person name="Daum C."/>
            <person name="Ezra D."/>
            <person name="Gonzalez J."/>
            <person name="Henrissat B."/>
            <person name="Kuo A."/>
            <person name="Liang C."/>
            <person name="Lipzen A."/>
            <person name="Lutzoni F."/>
            <person name="Magnuson J."/>
            <person name="Mondo S."/>
            <person name="Nolan M."/>
            <person name="Ohm R."/>
            <person name="Pangilinan J."/>
            <person name="Park H.-J."/>
            <person name="Ramirez L."/>
            <person name="Alfaro M."/>
            <person name="Sun H."/>
            <person name="Tritt A."/>
            <person name="Yoshinaga Y."/>
            <person name="Zwiers L.-H."/>
            <person name="Turgeon B."/>
            <person name="Goodwin S."/>
            <person name="Spatafora J."/>
            <person name="Crous P."/>
            <person name="Grigoriev I."/>
        </authorList>
    </citation>
    <scope>NUCLEOTIDE SEQUENCE</scope>
    <source>
        <strain evidence="1">CBS 116435</strain>
    </source>
</reference>
<dbReference type="AlphaFoldDB" id="A0A9P4Q0W3"/>
<accession>A0A9P4Q0W3</accession>
<sequence length="236" mass="26738">MRDATRAVLSLNLSNAMAMSRSCVPSAWRHSPEPIPNVEVRLILRLNQAVALHLFHFCDLCRSPKYISHSRQKAKNMEDMTTCNRQDSHLVTHDTTDCPLCCLSSGEQTGPADPAWYDRTCPAASSSWVMYVWLRVMMLETAHTHAPLDFQAHEQRRRIEDFDADIIPEELRWREASMGSPATSQFLTSTWLPLTGNVETDETDSSGFSAIIFRCGEMKRLLRCSCCSSEGRVGRR</sequence>